<dbReference type="InterPro" id="IPR012337">
    <property type="entry name" value="RNaseH-like_sf"/>
</dbReference>
<dbReference type="Gene3D" id="3.30.420.10">
    <property type="entry name" value="Ribonuclease H-like superfamily/Ribonuclease H"/>
    <property type="match status" value="1"/>
</dbReference>
<proteinExistence type="predicted"/>
<comment type="caution">
    <text evidence="1">The sequence shown here is derived from an EMBL/GenBank/DDBJ whole genome shotgun (WGS) entry which is preliminary data.</text>
</comment>
<reference evidence="1 2" key="1">
    <citation type="submission" date="2024-10" db="EMBL/GenBank/DDBJ databases">
        <title>Updated reference genomes for cyclostephanoid diatoms.</title>
        <authorList>
            <person name="Roberts W.R."/>
            <person name="Alverson A.J."/>
        </authorList>
    </citation>
    <scope>NUCLEOTIDE SEQUENCE [LARGE SCALE GENOMIC DNA]</scope>
    <source>
        <strain evidence="1 2">AJA010-31</strain>
    </source>
</reference>
<evidence type="ECO:0000313" key="1">
    <source>
        <dbReference type="EMBL" id="KAL3771663.1"/>
    </source>
</evidence>
<organism evidence="1 2">
    <name type="scientific">Cyclotella atomus</name>
    <dbReference type="NCBI Taxonomy" id="382360"/>
    <lineage>
        <taxon>Eukaryota</taxon>
        <taxon>Sar</taxon>
        <taxon>Stramenopiles</taxon>
        <taxon>Ochrophyta</taxon>
        <taxon>Bacillariophyta</taxon>
        <taxon>Coscinodiscophyceae</taxon>
        <taxon>Thalassiosirophycidae</taxon>
        <taxon>Stephanodiscales</taxon>
        <taxon>Stephanodiscaceae</taxon>
        <taxon>Cyclotella</taxon>
    </lineage>
</organism>
<keyword evidence="2" id="KW-1185">Reference proteome</keyword>
<name>A0ABD3N6E0_9STRA</name>
<dbReference type="Proteomes" id="UP001530400">
    <property type="component" value="Unassembled WGS sequence"/>
</dbReference>
<dbReference type="SUPFAM" id="SSF53098">
    <property type="entry name" value="Ribonuclease H-like"/>
    <property type="match status" value="1"/>
</dbReference>
<evidence type="ECO:0008006" key="3">
    <source>
        <dbReference type="Google" id="ProtNLM"/>
    </source>
</evidence>
<gene>
    <name evidence="1" type="ORF">ACHAWO_001724</name>
</gene>
<dbReference type="AlphaFoldDB" id="A0ABD3N6E0"/>
<dbReference type="InterPro" id="IPR036397">
    <property type="entry name" value="RNaseH_sf"/>
</dbReference>
<evidence type="ECO:0000313" key="2">
    <source>
        <dbReference type="Proteomes" id="UP001530400"/>
    </source>
</evidence>
<accession>A0ABD3N6E0</accession>
<dbReference type="EMBL" id="JALLPJ020001283">
    <property type="protein sequence ID" value="KAL3771663.1"/>
    <property type="molecule type" value="Genomic_DNA"/>
</dbReference>
<protein>
    <recommendedName>
        <fullName evidence="3">Integrase catalytic domain-containing protein</fullName>
    </recommendedName>
</protein>
<sequence>MPDLPGSPFVMGNDVIDRHCKRFYELFNNYLKGKDYTTQPMSEEGYDERMAFLKALDSGIKTLPELRKIYPQAYHWNKQFEIVSFGTSEKLVFKAEETVPLDQRQQVLHRGNFFQAIYAVHAGTEGNGCAGHRMARTLHKACTAKYGKSAPSWATDMLCKTCPVCISKNTRKKPKAGHTPIITRGFQARGQIDLIDMQSTPDGEFKYILSYRCHGTKFCLLEALQTKTKRSVAWVLFNIFTMLGPPAILQADNGREFNGAACGGNAKQIEMDEDVKERPNFQFGSGRAMSMVGGQRHEDVDGKEQFCGCREGSCMTNNVFAFKRNVCVDHAVMGT</sequence>